<protein>
    <recommendedName>
        <fullName evidence="1">NTP pyrophosphohydrolase MazG-like domain-containing protein</fullName>
    </recommendedName>
</protein>
<organism evidence="2 3">
    <name type="scientific">Devosia insulae DS-56</name>
    <dbReference type="NCBI Taxonomy" id="1116389"/>
    <lineage>
        <taxon>Bacteria</taxon>
        <taxon>Pseudomonadati</taxon>
        <taxon>Pseudomonadota</taxon>
        <taxon>Alphaproteobacteria</taxon>
        <taxon>Hyphomicrobiales</taxon>
        <taxon>Devosiaceae</taxon>
        <taxon>Devosia</taxon>
    </lineage>
</organism>
<dbReference type="Proteomes" id="UP000095463">
    <property type="component" value="Unassembled WGS sequence"/>
</dbReference>
<feature type="domain" description="NTP pyrophosphohydrolase MazG-like" evidence="1">
    <location>
        <begin position="31"/>
        <end position="94"/>
    </location>
</feature>
<evidence type="ECO:0000259" key="1">
    <source>
        <dbReference type="Pfam" id="PF03819"/>
    </source>
</evidence>
<accession>A0A1E5XLT7</accession>
<keyword evidence="3" id="KW-1185">Reference proteome</keyword>
<dbReference type="EMBL" id="LAJE02000281">
    <property type="protein sequence ID" value="OEO29542.1"/>
    <property type="molecule type" value="Genomic_DNA"/>
</dbReference>
<reference evidence="2 3" key="1">
    <citation type="journal article" date="2015" name="Genome Announc.">
        <title>Genome Assemblies of Three Soil-Associated Devosia species: D. insulae, D. limi, and D. soli.</title>
        <authorList>
            <person name="Hassan Y.I."/>
            <person name="Lepp D."/>
            <person name="Zhou T."/>
        </authorList>
    </citation>
    <scope>NUCLEOTIDE SEQUENCE [LARGE SCALE GENOMIC DNA]</scope>
    <source>
        <strain evidence="2 3">DS-56</strain>
    </source>
</reference>
<sequence>MATITELTERVEQVSALYAERCDIRRDADWYLLKLQEEAGELVAEHLRSSGRGRVGERPEAALRAALEDEAADLLAQVLLFCRHNQIDVEAALERKWFAHLKRLDIAR</sequence>
<dbReference type="Gene3D" id="1.10.287.1080">
    <property type="entry name" value="MazG-like"/>
    <property type="match status" value="1"/>
</dbReference>
<dbReference type="Pfam" id="PF03819">
    <property type="entry name" value="MazG"/>
    <property type="match status" value="1"/>
</dbReference>
<dbReference type="RefSeq" id="WP_069911221.1">
    <property type="nucleotide sequence ID" value="NZ_LAJE02000281.1"/>
</dbReference>
<evidence type="ECO:0000313" key="2">
    <source>
        <dbReference type="EMBL" id="OEO29542.1"/>
    </source>
</evidence>
<dbReference type="AlphaFoldDB" id="A0A1E5XLT7"/>
<gene>
    <name evidence="2" type="ORF">VW23_025105</name>
</gene>
<dbReference type="OrthoDB" id="9791898at2"/>
<dbReference type="SUPFAM" id="SSF101386">
    <property type="entry name" value="all-alpha NTP pyrophosphatases"/>
    <property type="match status" value="1"/>
</dbReference>
<comment type="caution">
    <text evidence="2">The sequence shown here is derived from an EMBL/GenBank/DDBJ whole genome shotgun (WGS) entry which is preliminary data.</text>
</comment>
<dbReference type="InterPro" id="IPR004518">
    <property type="entry name" value="MazG-like_dom"/>
</dbReference>
<dbReference type="CDD" id="cd11538">
    <property type="entry name" value="NTP-PPase_u1"/>
    <property type="match status" value="1"/>
</dbReference>
<name>A0A1E5XLT7_9HYPH</name>
<proteinExistence type="predicted"/>
<evidence type="ECO:0000313" key="3">
    <source>
        <dbReference type="Proteomes" id="UP000095463"/>
    </source>
</evidence>